<sequence>MEPPAGECPKLTIKITDWKRVSAVLEKVDTPEFNKIPDDIESTTEIDSVMGALTDHVRIVVERNLRTVPVTTERRKLPWDALELLRTKNAALRHA</sequence>
<gene>
    <name evidence="1" type="ORF">EVAR_34727_1</name>
</gene>
<dbReference type="AlphaFoldDB" id="A0A4C1XEH2"/>
<comment type="caution">
    <text evidence="1">The sequence shown here is derived from an EMBL/GenBank/DDBJ whole genome shotgun (WGS) entry which is preliminary data.</text>
</comment>
<evidence type="ECO:0000313" key="2">
    <source>
        <dbReference type="Proteomes" id="UP000299102"/>
    </source>
</evidence>
<reference evidence="1 2" key="1">
    <citation type="journal article" date="2019" name="Commun. Biol.">
        <title>The bagworm genome reveals a unique fibroin gene that provides high tensile strength.</title>
        <authorList>
            <person name="Kono N."/>
            <person name="Nakamura H."/>
            <person name="Ohtoshi R."/>
            <person name="Tomita M."/>
            <person name="Numata K."/>
            <person name="Arakawa K."/>
        </authorList>
    </citation>
    <scope>NUCLEOTIDE SEQUENCE [LARGE SCALE GENOMIC DNA]</scope>
</reference>
<evidence type="ECO:0000313" key="1">
    <source>
        <dbReference type="EMBL" id="GBP61490.1"/>
    </source>
</evidence>
<dbReference type="Proteomes" id="UP000299102">
    <property type="component" value="Unassembled WGS sequence"/>
</dbReference>
<organism evidence="1 2">
    <name type="scientific">Eumeta variegata</name>
    <name type="common">Bagworm moth</name>
    <name type="synonym">Eumeta japonica</name>
    <dbReference type="NCBI Taxonomy" id="151549"/>
    <lineage>
        <taxon>Eukaryota</taxon>
        <taxon>Metazoa</taxon>
        <taxon>Ecdysozoa</taxon>
        <taxon>Arthropoda</taxon>
        <taxon>Hexapoda</taxon>
        <taxon>Insecta</taxon>
        <taxon>Pterygota</taxon>
        <taxon>Neoptera</taxon>
        <taxon>Endopterygota</taxon>
        <taxon>Lepidoptera</taxon>
        <taxon>Glossata</taxon>
        <taxon>Ditrysia</taxon>
        <taxon>Tineoidea</taxon>
        <taxon>Psychidae</taxon>
        <taxon>Oiketicinae</taxon>
        <taxon>Eumeta</taxon>
    </lineage>
</organism>
<keyword evidence="2" id="KW-1185">Reference proteome</keyword>
<name>A0A4C1XEH2_EUMVA</name>
<proteinExistence type="predicted"/>
<accession>A0A4C1XEH2</accession>
<dbReference type="EMBL" id="BGZK01000815">
    <property type="protein sequence ID" value="GBP61490.1"/>
    <property type="molecule type" value="Genomic_DNA"/>
</dbReference>
<dbReference type="OrthoDB" id="410155at2759"/>
<protein>
    <submittedName>
        <fullName evidence="1">Uncharacterized protein</fullName>
    </submittedName>
</protein>